<dbReference type="Gene3D" id="3.40.309.10">
    <property type="entry name" value="Aldehyde Dehydrogenase, Chain A, domain 2"/>
    <property type="match status" value="1"/>
</dbReference>
<dbReference type="CDD" id="cd07109">
    <property type="entry name" value="ALDH_AAS00426"/>
    <property type="match status" value="1"/>
</dbReference>
<proteinExistence type="inferred from homology"/>
<evidence type="ECO:0000313" key="6">
    <source>
        <dbReference type="EMBL" id="CTQ78852.1"/>
    </source>
</evidence>
<gene>
    <name evidence="6" type="primary">betB_5</name>
    <name evidence="6" type="ORF">LA5096_05882</name>
</gene>
<dbReference type="PANTHER" id="PTHR11699">
    <property type="entry name" value="ALDEHYDE DEHYDROGENASE-RELATED"/>
    <property type="match status" value="1"/>
</dbReference>
<dbReference type="STRING" id="311410.LA5095_05528"/>
<dbReference type="Pfam" id="PF00171">
    <property type="entry name" value="Aldedh"/>
    <property type="match status" value="1"/>
</dbReference>
<evidence type="ECO:0000256" key="4">
    <source>
        <dbReference type="RuleBase" id="RU003345"/>
    </source>
</evidence>
<comment type="similarity">
    <text evidence="1 4">Belongs to the aldehyde dehydrogenase family.</text>
</comment>
<evidence type="ECO:0000313" key="7">
    <source>
        <dbReference type="Proteomes" id="UP000049983"/>
    </source>
</evidence>
<dbReference type="SUPFAM" id="SSF53720">
    <property type="entry name" value="ALDH-like"/>
    <property type="match status" value="1"/>
</dbReference>
<dbReference type="GO" id="GO:0008802">
    <property type="term" value="F:betaine-aldehyde dehydrogenase (NAD+) activity"/>
    <property type="evidence" value="ECO:0007669"/>
    <property type="project" value="UniProtKB-EC"/>
</dbReference>
<evidence type="ECO:0000256" key="1">
    <source>
        <dbReference type="ARBA" id="ARBA00009986"/>
    </source>
</evidence>
<reference evidence="7" key="1">
    <citation type="submission" date="2015-07" db="EMBL/GenBank/DDBJ databases">
        <authorList>
            <person name="Rodrigo-Torres Lidia"/>
            <person name="Arahal R.David."/>
        </authorList>
    </citation>
    <scope>NUCLEOTIDE SEQUENCE [LARGE SCALE GENOMIC DNA]</scope>
    <source>
        <strain evidence="7">CECT 5096</strain>
    </source>
</reference>
<dbReference type="EMBL" id="CXWC01000016">
    <property type="protein sequence ID" value="CTQ78852.1"/>
    <property type="molecule type" value="Genomic_DNA"/>
</dbReference>
<dbReference type="FunFam" id="3.40.605.10:FF:000007">
    <property type="entry name" value="NAD/NADP-dependent betaine aldehyde dehydrogenase"/>
    <property type="match status" value="1"/>
</dbReference>
<name>A0A0M6ZIY3_9HYPH</name>
<feature type="active site" evidence="3">
    <location>
        <position position="256"/>
    </location>
</feature>
<feature type="domain" description="Aldehyde dehydrogenase" evidence="5">
    <location>
        <begin position="20"/>
        <end position="479"/>
    </location>
</feature>
<dbReference type="AlphaFoldDB" id="A0A0M6ZIY3"/>
<accession>A0A0M6ZIY3</accession>
<keyword evidence="7" id="KW-1185">Reference proteome</keyword>
<dbReference type="OrthoDB" id="7827050at2"/>
<dbReference type="InterPro" id="IPR015590">
    <property type="entry name" value="Aldehyde_DH_dom"/>
</dbReference>
<protein>
    <submittedName>
        <fullName evidence="6">Betaine aldehyde dehydrogenase</fullName>
        <ecNumber evidence="6">1.2.1.8</ecNumber>
    </submittedName>
</protein>
<dbReference type="RefSeq" id="WP_055120981.1">
    <property type="nucleotide sequence ID" value="NZ_CXWA01000012.1"/>
</dbReference>
<dbReference type="InterPro" id="IPR016161">
    <property type="entry name" value="Ald_DH/histidinol_DH"/>
</dbReference>
<dbReference type="InterPro" id="IPR029510">
    <property type="entry name" value="Ald_DH_CS_GLU"/>
</dbReference>
<sequence length="484" mass="50825">MTDVLDLWFDPSRCLINGNWVAPAGGRHLPLHNPSTGERIGSIARGAAEDVDAAVAAAHVAWQGTWGKTTAVERGRLLLKLRELVLEKVEDLARIEAIDVGKPLKQARADAIALARYLEFYGGAADKLHGDTIPYLDGYTVYTLREPHGVTGHIVPWNYPMQIIGRSVGAALATGNACVLKPAEDACLTALAFADLAVKAGLPAGALNVVPGLGAEAGAALSAHPGVHHVSFTGSVATGAQVQTAAARNVVPVTLELGGKSPQLVFADADLDAALPFLVNAGIQNAGQTCSASSRILVHRSIQDRLVQRMAERYTALKVGPALADLDVGPLISARQQGIVSSFLDRGDDLEKVAEGSFQDAPEGGSYVRPTLFAGVSPSHTLARDEIFGPVQVVIPFDDEDEAVAIANGTDYGLVASIWSRDGARQLRLARKIRSGQIFINNYGAGGGVELPFGGIGKSGHGREKGFEALYGFTTLKTVAAYHG</sequence>
<evidence type="ECO:0000259" key="5">
    <source>
        <dbReference type="Pfam" id="PF00171"/>
    </source>
</evidence>
<dbReference type="PROSITE" id="PS00687">
    <property type="entry name" value="ALDEHYDE_DEHYDR_GLU"/>
    <property type="match status" value="1"/>
</dbReference>
<dbReference type="Gene3D" id="3.40.605.10">
    <property type="entry name" value="Aldehyde Dehydrogenase, Chain A, domain 1"/>
    <property type="match status" value="1"/>
</dbReference>
<dbReference type="InterPro" id="IPR016162">
    <property type="entry name" value="Ald_DH_N"/>
</dbReference>
<organism evidence="6 7">
    <name type="scientific">Roseibium album</name>
    <dbReference type="NCBI Taxonomy" id="311410"/>
    <lineage>
        <taxon>Bacteria</taxon>
        <taxon>Pseudomonadati</taxon>
        <taxon>Pseudomonadota</taxon>
        <taxon>Alphaproteobacteria</taxon>
        <taxon>Hyphomicrobiales</taxon>
        <taxon>Stappiaceae</taxon>
        <taxon>Roseibium</taxon>
    </lineage>
</organism>
<dbReference type="GeneID" id="97673117"/>
<dbReference type="Proteomes" id="UP000049983">
    <property type="component" value="Unassembled WGS sequence"/>
</dbReference>
<dbReference type="InterPro" id="IPR016163">
    <property type="entry name" value="Ald_DH_C"/>
</dbReference>
<dbReference type="EC" id="1.2.1.8" evidence="6"/>
<evidence type="ECO:0000256" key="3">
    <source>
        <dbReference type="PROSITE-ProRule" id="PRU10007"/>
    </source>
</evidence>
<evidence type="ECO:0000256" key="2">
    <source>
        <dbReference type="ARBA" id="ARBA00023002"/>
    </source>
</evidence>
<keyword evidence="2 4" id="KW-0560">Oxidoreductase</keyword>